<dbReference type="AlphaFoldDB" id="A0AAD1RIL1"/>
<organism evidence="2 3">
    <name type="scientific">Pelobates cultripes</name>
    <name type="common">Western spadefoot toad</name>
    <dbReference type="NCBI Taxonomy" id="61616"/>
    <lineage>
        <taxon>Eukaryota</taxon>
        <taxon>Metazoa</taxon>
        <taxon>Chordata</taxon>
        <taxon>Craniata</taxon>
        <taxon>Vertebrata</taxon>
        <taxon>Euteleostomi</taxon>
        <taxon>Amphibia</taxon>
        <taxon>Batrachia</taxon>
        <taxon>Anura</taxon>
        <taxon>Pelobatoidea</taxon>
        <taxon>Pelobatidae</taxon>
        <taxon>Pelobates</taxon>
    </lineage>
</organism>
<evidence type="ECO:0000256" key="1">
    <source>
        <dbReference type="SAM" id="MobiDB-lite"/>
    </source>
</evidence>
<feature type="region of interest" description="Disordered" evidence="1">
    <location>
        <begin position="24"/>
        <end position="102"/>
    </location>
</feature>
<proteinExistence type="predicted"/>
<evidence type="ECO:0000313" key="3">
    <source>
        <dbReference type="Proteomes" id="UP001295444"/>
    </source>
</evidence>
<reference evidence="2" key="1">
    <citation type="submission" date="2022-03" db="EMBL/GenBank/DDBJ databases">
        <authorList>
            <person name="Alioto T."/>
            <person name="Alioto T."/>
            <person name="Gomez Garrido J."/>
        </authorList>
    </citation>
    <scope>NUCLEOTIDE SEQUENCE</scope>
</reference>
<evidence type="ECO:0000313" key="2">
    <source>
        <dbReference type="EMBL" id="CAH2253070.1"/>
    </source>
</evidence>
<name>A0AAD1RIL1_PELCU</name>
<feature type="compositionally biased region" description="Basic and acidic residues" evidence="1">
    <location>
        <begin position="57"/>
        <end position="73"/>
    </location>
</feature>
<feature type="compositionally biased region" description="Basic and acidic residues" evidence="1">
    <location>
        <begin position="91"/>
        <end position="102"/>
    </location>
</feature>
<keyword evidence="3" id="KW-1185">Reference proteome</keyword>
<sequence>MRIHSCSPTCHARYTYQTVTRQTHYHDAAHPRYAPSWRSPPRRTATGPPDDETWDPNSDRWARLTEPKPRADIKGTTPGRSDPNSARLTPRRQEVTPHARRH</sequence>
<feature type="compositionally biased region" description="Polar residues" evidence="1">
    <location>
        <begin position="78"/>
        <end position="87"/>
    </location>
</feature>
<dbReference type="Proteomes" id="UP001295444">
    <property type="component" value="Chromosome 02"/>
</dbReference>
<protein>
    <submittedName>
        <fullName evidence="2">Uncharacterized protein</fullName>
    </submittedName>
</protein>
<accession>A0AAD1RIL1</accession>
<gene>
    <name evidence="2" type="ORF">PECUL_23A010291</name>
</gene>
<dbReference type="EMBL" id="OW240913">
    <property type="protein sequence ID" value="CAH2253070.1"/>
    <property type="molecule type" value="Genomic_DNA"/>
</dbReference>